<feature type="compositionally biased region" description="Polar residues" evidence="1">
    <location>
        <begin position="284"/>
        <end position="299"/>
    </location>
</feature>
<evidence type="ECO:0000256" key="1">
    <source>
        <dbReference type="SAM" id="MobiDB-lite"/>
    </source>
</evidence>
<proteinExistence type="predicted"/>
<accession>A0A6A5V035</accession>
<evidence type="ECO:0000313" key="2">
    <source>
        <dbReference type="EMBL" id="KAF1968476.1"/>
    </source>
</evidence>
<evidence type="ECO:0000313" key="3">
    <source>
        <dbReference type="Proteomes" id="UP000800036"/>
    </source>
</evidence>
<feature type="region of interest" description="Disordered" evidence="1">
    <location>
        <begin position="330"/>
        <end position="492"/>
    </location>
</feature>
<feature type="compositionally biased region" description="Polar residues" evidence="1">
    <location>
        <begin position="28"/>
        <end position="40"/>
    </location>
</feature>
<name>A0A6A5V035_9PLEO</name>
<feature type="compositionally biased region" description="Low complexity" evidence="1">
    <location>
        <begin position="481"/>
        <end position="492"/>
    </location>
</feature>
<dbReference type="AlphaFoldDB" id="A0A6A5V035"/>
<protein>
    <submittedName>
        <fullName evidence="2">Uncharacterized protein</fullName>
    </submittedName>
</protein>
<gene>
    <name evidence="2" type="ORF">BU23DRAFT_263093</name>
</gene>
<keyword evidence="3" id="KW-1185">Reference proteome</keyword>
<feature type="compositionally biased region" description="Polar residues" evidence="1">
    <location>
        <begin position="168"/>
        <end position="188"/>
    </location>
</feature>
<feature type="region of interest" description="Disordered" evidence="1">
    <location>
        <begin position="21"/>
        <end position="43"/>
    </location>
</feature>
<dbReference type="Proteomes" id="UP000800036">
    <property type="component" value="Unassembled WGS sequence"/>
</dbReference>
<organism evidence="2 3">
    <name type="scientific">Bimuria novae-zelandiae CBS 107.79</name>
    <dbReference type="NCBI Taxonomy" id="1447943"/>
    <lineage>
        <taxon>Eukaryota</taxon>
        <taxon>Fungi</taxon>
        <taxon>Dikarya</taxon>
        <taxon>Ascomycota</taxon>
        <taxon>Pezizomycotina</taxon>
        <taxon>Dothideomycetes</taxon>
        <taxon>Pleosporomycetidae</taxon>
        <taxon>Pleosporales</taxon>
        <taxon>Massarineae</taxon>
        <taxon>Didymosphaeriaceae</taxon>
        <taxon>Bimuria</taxon>
    </lineage>
</organism>
<feature type="region of interest" description="Disordered" evidence="1">
    <location>
        <begin position="264"/>
        <end position="303"/>
    </location>
</feature>
<feature type="compositionally biased region" description="Acidic residues" evidence="1">
    <location>
        <begin position="264"/>
        <end position="282"/>
    </location>
</feature>
<feature type="compositionally biased region" description="Polar residues" evidence="1">
    <location>
        <begin position="459"/>
        <end position="473"/>
    </location>
</feature>
<feature type="compositionally biased region" description="Acidic residues" evidence="1">
    <location>
        <begin position="382"/>
        <end position="411"/>
    </location>
</feature>
<feature type="region of interest" description="Disordered" evidence="1">
    <location>
        <begin position="168"/>
        <end position="192"/>
    </location>
</feature>
<reference evidence="2" key="1">
    <citation type="journal article" date="2020" name="Stud. Mycol.">
        <title>101 Dothideomycetes genomes: a test case for predicting lifestyles and emergence of pathogens.</title>
        <authorList>
            <person name="Haridas S."/>
            <person name="Albert R."/>
            <person name="Binder M."/>
            <person name="Bloem J."/>
            <person name="Labutti K."/>
            <person name="Salamov A."/>
            <person name="Andreopoulos B."/>
            <person name="Baker S."/>
            <person name="Barry K."/>
            <person name="Bills G."/>
            <person name="Bluhm B."/>
            <person name="Cannon C."/>
            <person name="Castanera R."/>
            <person name="Culley D."/>
            <person name="Daum C."/>
            <person name="Ezra D."/>
            <person name="Gonzalez J."/>
            <person name="Henrissat B."/>
            <person name="Kuo A."/>
            <person name="Liang C."/>
            <person name="Lipzen A."/>
            <person name="Lutzoni F."/>
            <person name="Magnuson J."/>
            <person name="Mondo S."/>
            <person name="Nolan M."/>
            <person name="Ohm R."/>
            <person name="Pangilinan J."/>
            <person name="Park H.-J."/>
            <person name="Ramirez L."/>
            <person name="Alfaro M."/>
            <person name="Sun H."/>
            <person name="Tritt A."/>
            <person name="Yoshinaga Y."/>
            <person name="Zwiers L.-H."/>
            <person name="Turgeon B."/>
            <person name="Goodwin S."/>
            <person name="Spatafora J."/>
            <person name="Crous P."/>
            <person name="Grigoriev I."/>
        </authorList>
    </citation>
    <scope>NUCLEOTIDE SEQUENCE</scope>
    <source>
        <strain evidence="2">CBS 107.79</strain>
    </source>
</reference>
<dbReference type="EMBL" id="ML976720">
    <property type="protein sequence ID" value="KAF1968476.1"/>
    <property type="molecule type" value="Genomic_DNA"/>
</dbReference>
<sequence length="492" mass="53296">MDKDTRIEIHHSDRMQASAEIANKPMKTVTSQENTDSPNASKGDMLTLRYVDSTEGALSRPHWVLVDRSKSKHDPLLGLRGLRPQIGSMPKLVDFKSGKDFFTRNGTFGGTVAATKGRSGDCTKTPRDSIGNRATAAVGNIRHSSERRTSTRRTKSAVDTSVVEAQVANSGAKASTSNKFRSSSTGASGSRDKGRIAFQQILVDGRAESLSLKRLSHLSQEVAASPKHKRIGSRTSGACTRVNAIGTTTDIPIESVDATVEEQETVTDTEEEDTISESEVESEATNSRVSPDSRAQQPKPSAAIDIPVFGRRAKLLARAAARQAVLAKLTTDESVSVSAEAHRIAQQRNDPNYDEGKAVATAVANRDRGLRPRAPPRTSTHEDDEGSDDDDVEEGEEDEEEGEYFDDDDGIYTEPAGRTQHMNPNHKRRRQRDNKADYVPAKMARKSLTAPSGRRRANTTDTRSPSARQSHTASLAPEVASTSTSSNSNSEG</sequence>